<keyword evidence="5" id="KW-1185">Reference proteome</keyword>
<evidence type="ECO:0000313" key="5">
    <source>
        <dbReference type="Proteomes" id="UP000198972"/>
    </source>
</evidence>
<evidence type="ECO:0000259" key="3">
    <source>
        <dbReference type="Pfam" id="PF01433"/>
    </source>
</evidence>
<dbReference type="Pfam" id="PF01433">
    <property type="entry name" value="Peptidase_M1"/>
    <property type="match status" value="1"/>
</dbReference>
<proteinExistence type="predicted"/>
<accession>A0A1G7UFB5</accession>
<keyword evidence="2" id="KW-0862">Zinc</keyword>
<reference evidence="4 5" key="1">
    <citation type="submission" date="2016-10" db="EMBL/GenBank/DDBJ databases">
        <authorList>
            <person name="de Groot N.N."/>
        </authorList>
    </citation>
    <scope>NUCLEOTIDE SEQUENCE [LARGE SCALE GENOMIC DNA]</scope>
    <source>
        <strain evidence="4 5">DSM 28129</strain>
    </source>
</reference>
<feature type="binding site" evidence="2">
    <location>
        <position position="428"/>
    </location>
    <ligand>
        <name>Zn(2+)</name>
        <dbReference type="ChEBI" id="CHEBI:29105"/>
        <note>catalytic</note>
    </ligand>
</feature>
<dbReference type="Proteomes" id="UP000198972">
    <property type="component" value="Unassembled WGS sequence"/>
</dbReference>
<comment type="cofactor">
    <cofactor evidence="2">
        <name>Zn(2+)</name>
        <dbReference type="ChEBI" id="CHEBI:29105"/>
    </cofactor>
    <text evidence="2">Binds 1 zinc ion per subunit.</text>
</comment>
<feature type="active site" description="Proton donor" evidence="1">
    <location>
        <position position="480"/>
    </location>
</feature>
<dbReference type="GO" id="GO:0008270">
    <property type="term" value="F:zinc ion binding"/>
    <property type="evidence" value="ECO:0007669"/>
    <property type="project" value="InterPro"/>
</dbReference>
<feature type="binding site" evidence="2">
    <location>
        <position position="405"/>
    </location>
    <ligand>
        <name>Zn(2+)</name>
        <dbReference type="ChEBI" id="CHEBI:29105"/>
        <note>catalytic</note>
    </ligand>
</feature>
<dbReference type="InterPro" id="IPR014782">
    <property type="entry name" value="Peptidase_M1_dom"/>
</dbReference>
<dbReference type="PANTHER" id="PTHR45726">
    <property type="entry name" value="LEUKOTRIENE A-4 HYDROLASE"/>
    <property type="match status" value="1"/>
</dbReference>
<dbReference type="GO" id="GO:0008237">
    <property type="term" value="F:metallopeptidase activity"/>
    <property type="evidence" value="ECO:0007669"/>
    <property type="project" value="InterPro"/>
</dbReference>
<feature type="active site" description="Proton acceptor" evidence="1">
    <location>
        <position position="406"/>
    </location>
</feature>
<dbReference type="SUPFAM" id="SSF55486">
    <property type="entry name" value="Metalloproteases ('zincins'), catalytic domain"/>
    <property type="match status" value="1"/>
</dbReference>
<gene>
    <name evidence="4" type="ORF">SAMN04488542_1453</name>
</gene>
<dbReference type="Gene3D" id="1.10.390.10">
    <property type="entry name" value="Neutral Protease Domain 2"/>
    <property type="match status" value="1"/>
</dbReference>
<dbReference type="AlphaFoldDB" id="A0A1G7UFB5"/>
<evidence type="ECO:0000313" key="4">
    <source>
        <dbReference type="EMBL" id="SDG46262.1"/>
    </source>
</evidence>
<dbReference type="PANTHER" id="PTHR45726:SF3">
    <property type="entry name" value="LEUKOTRIENE A-4 HYDROLASE"/>
    <property type="match status" value="1"/>
</dbReference>
<name>A0A1G7UFB5_9BACL</name>
<dbReference type="InterPro" id="IPR034015">
    <property type="entry name" value="M1_LTA4H"/>
</dbReference>
<protein>
    <submittedName>
        <fullName evidence="4">Peptidase family M1</fullName>
    </submittedName>
</protein>
<dbReference type="EMBL" id="FNBG01000045">
    <property type="protein sequence ID" value="SDG46262.1"/>
    <property type="molecule type" value="Genomic_DNA"/>
</dbReference>
<feature type="domain" description="Peptidase M1 membrane alanine aminopeptidase" evidence="3">
    <location>
        <begin position="356"/>
        <end position="539"/>
    </location>
</feature>
<dbReference type="RefSeq" id="WP_091236154.1">
    <property type="nucleotide sequence ID" value="NZ_FNBG01000045.1"/>
</dbReference>
<evidence type="ECO:0000256" key="2">
    <source>
        <dbReference type="PIRSR" id="PIRSR634015-3"/>
    </source>
</evidence>
<dbReference type="OrthoDB" id="9814383at2"/>
<feature type="binding site" evidence="2">
    <location>
        <position position="409"/>
    </location>
    <ligand>
        <name>Zn(2+)</name>
        <dbReference type="ChEBI" id="CHEBI:29105"/>
        <note>catalytic</note>
    </ligand>
</feature>
<keyword evidence="2" id="KW-0479">Metal-binding</keyword>
<organism evidence="4 5">
    <name type="scientific">Fontibacillus panacisegetis</name>
    <dbReference type="NCBI Taxonomy" id="670482"/>
    <lineage>
        <taxon>Bacteria</taxon>
        <taxon>Bacillati</taxon>
        <taxon>Bacillota</taxon>
        <taxon>Bacilli</taxon>
        <taxon>Bacillales</taxon>
        <taxon>Paenibacillaceae</taxon>
        <taxon>Fontibacillus</taxon>
    </lineage>
</organism>
<evidence type="ECO:0000256" key="1">
    <source>
        <dbReference type="PIRSR" id="PIRSR634015-1"/>
    </source>
</evidence>
<dbReference type="CDD" id="cd09604">
    <property type="entry name" value="M1_APN_like"/>
    <property type="match status" value="1"/>
</dbReference>
<dbReference type="InterPro" id="IPR027268">
    <property type="entry name" value="Peptidase_M4/M1_CTD_sf"/>
</dbReference>
<dbReference type="STRING" id="670482.SAMN04488542_1453"/>
<sequence>MTRRTLIFGISILALCVIAGSIRYTLSTDPKGQSSFASKMVKPKEVVKSGTTSLPPQVESIQQPTAEVLSNRVTEYHINVKLNEEDGTLSGTETMTWTHPGKKSVNELYFHLYPNAFASSDTTFMKESDGKLRGDTMPKDGWGSMEVTEIRTTDGISLLHRLQYVQPDDGNIKDSTLAKVRLPVTVRGGESVTLKINFTVKLPKIFARMGKKGDFIMAGQWFPKISVYEPAGTRGRTTEGWNLHQYHGNSEFYSDFGIYSVNINVPDNYIVAATGFPTKAAVVNGGRKSVQYYADDVHDFAWSASPNFIYAEEPFSSAEVPGVRIKLYLDPVHKDLKDRYFYAAKVALANFSKWYGRYPYSTLSIVVPPSDGNGAGGMEYPTLITAFGAHSDTPGYDELERTVIHEIGHQFFYGMVASNEFEEAWLDEAFTSYAEDKLMEQEFGITPNLPIQASLISSPASLTIPAWKYGSGDSYMKNVYYRGKLILLDIEQQVGSKNMKRILYTYSQKFRFKHPTTAEFQRVVEQTTGRSWKSFFNQYVYGDKMADFAVDHITVNRIAREGKIVYESIVDISRLGATSPKVPLLLIFNDGHTVNKVWNGEGSKVQFKLEYKEPLSFVQIDPAYTLVLENKHINNYLKASIDEPTSTRTSISIVKLIEALLETMVW</sequence>